<sequence length="140" mass="16185">MKLYLTRVHLFKSPDLSMFFPSLGGNDFIPKFYGISHEKWLKGIFENETFRRNLFNIHSRPDSGNLSVTIDSGVYINLLKTLYCPSKQDAERLSLEEARVSEAKLPNFMECGDLKKVGDMVKYELGPHVHYDNIEDLRIP</sequence>
<dbReference type="Proteomes" id="UP001195483">
    <property type="component" value="Unassembled WGS sequence"/>
</dbReference>
<name>A0AAE0TIE1_9BIVA</name>
<accession>A0AAE0TIE1</accession>
<gene>
    <name evidence="1" type="ORF">CHS0354_028190</name>
</gene>
<evidence type="ECO:0000313" key="2">
    <source>
        <dbReference type="Proteomes" id="UP001195483"/>
    </source>
</evidence>
<comment type="caution">
    <text evidence="1">The sequence shown here is derived from an EMBL/GenBank/DDBJ whole genome shotgun (WGS) entry which is preliminary data.</text>
</comment>
<reference evidence="1" key="2">
    <citation type="journal article" date="2021" name="Genome Biol. Evol.">
        <title>Developing a high-quality reference genome for a parasitic bivalve with doubly uniparental inheritance (Bivalvia: Unionida).</title>
        <authorList>
            <person name="Smith C.H."/>
        </authorList>
    </citation>
    <scope>NUCLEOTIDE SEQUENCE</scope>
    <source>
        <strain evidence="1">CHS0354</strain>
        <tissue evidence="1">Mantle</tissue>
    </source>
</reference>
<keyword evidence="2" id="KW-1185">Reference proteome</keyword>
<dbReference type="EMBL" id="JAEAOA010001692">
    <property type="protein sequence ID" value="KAK3610781.1"/>
    <property type="molecule type" value="Genomic_DNA"/>
</dbReference>
<reference evidence="1" key="1">
    <citation type="journal article" date="2021" name="Genome Biol. Evol.">
        <title>A High-Quality Reference Genome for a Parasitic Bivalve with Doubly Uniparental Inheritance (Bivalvia: Unionida).</title>
        <authorList>
            <person name="Smith C.H."/>
        </authorList>
    </citation>
    <scope>NUCLEOTIDE SEQUENCE</scope>
    <source>
        <strain evidence="1">CHS0354</strain>
    </source>
</reference>
<proteinExistence type="predicted"/>
<reference evidence="1" key="3">
    <citation type="submission" date="2023-05" db="EMBL/GenBank/DDBJ databases">
        <authorList>
            <person name="Smith C.H."/>
        </authorList>
    </citation>
    <scope>NUCLEOTIDE SEQUENCE</scope>
    <source>
        <strain evidence="1">CHS0354</strain>
        <tissue evidence="1">Mantle</tissue>
    </source>
</reference>
<evidence type="ECO:0000313" key="1">
    <source>
        <dbReference type="EMBL" id="KAK3610781.1"/>
    </source>
</evidence>
<dbReference type="AlphaFoldDB" id="A0AAE0TIE1"/>
<protein>
    <submittedName>
        <fullName evidence="1">Uncharacterized protein</fullName>
    </submittedName>
</protein>
<organism evidence="1 2">
    <name type="scientific">Potamilus streckersoni</name>
    <dbReference type="NCBI Taxonomy" id="2493646"/>
    <lineage>
        <taxon>Eukaryota</taxon>
        <taxon>Metazoa</taxon>
        <taxon>Spiralia</taxon>
        <taxon>Lophotrochozoa</taxon>
        <taxon>Mollusca</taxon>
        <taxon>Bivalvia</taxon>
        <taxon>Autobranchia</taxon>
        <taxon>Heteroconchia</taxon>
        <taxon>Palaeoheterodonta</taxon>
        <taxon>Unionida</taxon>
        <taxon>Unionoidea</taxon>
        <taxon>Unionidae</taxon>
        <taxon>Ambleminae</taxon>
        <taxon>Lampsilini</taxon>
        <taxon>Potamilus</taxon>
    </lineage>
</organism>